<feature type="domain" description="C3H1-type" evidence="3">
    <location>
        <begin position="94"/>
        <end position="122"/>
    </location>
</feature>
<evidence type="ECO:0000313" key="6">
    <source>
        <dbReference type="EMBL" id="CAL4804057.1"/>
    </source>
</evidence>
<sequence>MHNTVDADLLKKDLEAKLQRLVQEERQAQNRLRDDHPATLYPNFPLQPGEVLPSDMVVSSRDKPAGDGNVSDPLFEVADEQMPLPSLGTRGHPKKCRPVCRFYRRRSGCRDGAACKYCHACIFQEPEPNYIGVAVHKSPFSVAACVQVQFKVQGMQRWSSL</sequence>
<evidence type="ECO:0000313" key="7">
    <source>
        <dbReference type="Proteomes" id="UP001152797"/>
    </source>
</evidence>
<evidence type="ECO:0000313" key="5">
    <source>
        <dbReference type="EMBL" id="CAL1170120.1"/>
    </source>
</evidence>
<evidence type="ECO:0000256" key="1">
    <source>
        <dbReference type="PROSITE-ProRule" id="PRU00723"/>
    </source>
</evidence>
<name>A0A9P1DUV7_9DINO</name>
<comment type="caution">
    <text evidence="4">The sequence shown here is derived from an EMBL/GenBank/DDBJ whole genome shotgun (WGS) entry which is preliminary data.</text>
</comment>
<evidence type="ECO:0000313" key="4">
    <source>
        <dbReference type="EMBL" id="CAI4016745.1"/>
    </source>
</evidence>
<reference evidence="4" key="1">
    <citation type="submission" date="2022-10" db="EMBL/GenBank/DDBJ databases">
        <authorList>
            <person name="Chen Y."/>
            <person name="Dougan E. K."/>
            <person name="Chan C."/>
            <person name="Rhodes N."/>
            <person name="Thang M."/>
        </authorList>
    </citation>
    <scope>NUCLEOTIDE SEQUENCE</scope>
</reference>
<organism evidence="4">
    <name type="scientific">Cladocopium goreaui</name>
    <dbReference type="NCBI Taxonomy" id="2562237"/>
    <lineage>
        <taxon>Eukaryota</taxon>
        <taxon>Sar</taxon>
        <taxon>Alveolata</taxon>
        <taxon>Dinophyceae</taxon>
        <taxon>Suessiales</taxon>
        <taxon>Symbiodiniaceae</taxon>
        <taxon>Cladocopium</taxon>
    </lineage>
</organism>
<keyword evidence="7" id="KW-1185">Reference proteome</keyword>
<keyword evidence="1" id="KW-0863">Zinc-finger</keyword>
<reference evidence="5" key="2">
    <citation type="submission" date="2024-04" db="EMBL/GenBank/DDBJ databases">
        <authorList>
            <person name="Chen Y."/>
            <person name="Shah S."/>
            <person name="Dougan E. K."/>
            <person name="Thang M."/>
            <person name="Chan C."/>
        </authorList>
    </citation>
    <scope>NUCLEOTIDE SEQUENCE [LARGE SCALE GENOMIC DNA]</scope>
</reference>
<feature type="coiled-coil region" evidence="2">
    <location>
        <begin position="7"/>
        <end position="35"/>
    </location>
</feature>
<dbReference type="InterPro" id="IPR000571">
    <property type="entry name" value="Znf_CCCH"/>
</dbReference>
<evidence type="ECO:0000256" key="2">
    <source>
        <dbReference type="SAM" id="Coils"/>
    </source>
</evidence>
<dbReference type="GO" id="GO:0008270">
    <property type="term" value="F:zinc ion binding"/>
    <property type="evidence" value="ECO:0007669"/>
    <property type="project" value="UniProtKB-KW"/>
</dbReference>
<keyword evidence="1" id="KW-0862">Zinc</keyword>
<gene>
    <name evidence="4" type="ORF">C1SCF055_LOCUS41450</name>
</gene>
<proteinExistence type="predicted"/>
<keyword evidence="1" id="KW-0479">Metal-binding</keyword>
<dbReference type="AlphaFoldDB" id="A0A9P1DUV7"/>
<dbReference type="EMBL" id="CAMXCT020006600">
    <property type="protein sequence ID" value="CAL1170120.1"/>
    <property type="molecule type" value="Genomic_DNA"/>
</dbReference>
<dbReference type="EMBL" id="CAMXCT030006600">
    <property type="protein sequence ID" value="CAL4804057.1"/>
    <property type="molecule type" value="Genomic_DNA"/>
</dbReference>
<evidence type="ECO:0000259" key="3">
    <source>
        <dbReference type="PROSITE" id="PS50103"/>
    </source>
</evidence>
<dbReference type="OrthoDB" id="420975at2759"/>
<protein>
    <submittedName>
        <fullName evidence="6">C3H1-type domain-containing protein</fullName>
    </submittedName>
</protein>
<keyword evidence="2" id="KW-0175">Coiled coil</keyword>
<accession>A0A9P1DUV7</accession>
<dbReference type="PROSITE" id="PS50103">
    <property type="entry name" value="ZF_C3H1"/>
    <property type="match status" value="1"/>
</dbReference>
<feature type="zinc finger region" description="C3H1-type" evidence="1">
    <location>
        <begin position="94"/>
        <end position="122"/>
    </location>
</feature>
<dbReference type="EMBL" id="CAMXCT010006600">
    <property type="protein sequence ID" value="CAI4016745.1"/>
    <property type="molecule type" value="Genomic_DNA"/>
</dbReference>
<dbReference type="Proteomes" id="UP001152797">
    <property type="component" value="Unassembled WGS sequence"/>
</dbReference>